<feature type="domain" description="Methylamine utilisation protein MauE" evidence="6">
    <location>
        <begin position="17"/>
        <end position="142"/>
    </location>
</feature>
<evidence type="ECO:0000256" key="1">
    <source>
        <dbReference type="ARBA" id="ARBA00004141"/>
    </source>
</evidence>
<keyword evidence="2 5" id="KW-0812">Transmembrane</keyword>
<evidence type="ECO:0000256" key="2">
    <source>
        <dbReference type="ARBA" id="ARBA00022692"/>
    </source>
</evidence>
<keyword evidence="3 5" id="KW-1133">Transmembrane helix</keyword>
<evidence type="ECO:0000313" key="8">
    <source>
        <dbReference type="Proteomes" id="UP000190150"/>
    </source>
</evidence>
<dbReference type="Proteomes" id="UP000190150">
    <property type="component" value="Unassembled WGS sequence"/>
</dbReference>
<dbReference type="OrthoDB" id="673785at2"/>
<sequence>MKTLQIQTSKIDYRSLAVRILAIALAGILLYTATKKVMDFRAFVAHIETLSIGAGELNYSLAAFIVFIEYGLAFMLLFDPLKRWLYWSIGGLMLLYSAYIYAILNFAITLPCSCQGAFKSLSWQQHYLVNLVVLLAAVGILLLIRKPKGHDNLRNK</sequence>
<proteinExistence type="predicted"/>
<dbReference type="GO" id="GO:0030416">
    <property type="term" value="P:methylamine metabolic process"/>
    <property type="evidence" value="ECO:0007669"/>
    <property type="project" value="InterPro"/>
</dbReference>
<dbReference type="EMBL" id="FUZF01000009">
    <property type="protein sequence ID" value="SKB76037.1"/>
    <property type="molecule type" value="Genomic_DNA"/>
</dbReference>
<name>A0A1T5DWF2_9SPHI</name>
<dbReference type="AlphaFoldDB" id="A0A1T5DWF2"/>
<reference evidence="8" key="1">
    <citation type="submission" date="2017-02" db="EMBL/GenBank/DDBJ databases">
        <authorList>
            <person name="Varghese N."/>
            <person name="Submissions S."/>
        </authorList>
    </citation>
    <scope>NUCLEOTIDE SEQUENCE [LARGE SCALE GENOMIC DNA]</scope>
    <source>
        <strain evidence="8">DSM 24091</strain>
    </source>
</reference>
<keyword evidence="8" id="KW-1185">Reference proteome</keyword>
<protein>
    <recommendedName>
        <fullName evidence="6">Methylamine utilisation protein MauE domain-containing protein</fullName>
    </recommendedName>
</protein>
<keyword evidence="4 5" id="KW-0472">Membrane</keyword>
<evidence type="ECO:0000256" key="5">
    <source>
        <dbReference type="SAM" id="Phobius"/>
    </source>
</evidence>
<accession>A0A1T5DWF2</accession>
<feature type="transmembrane region" description="Helical" evidence="5">
    <location>
        <begin position="16"/>
        <end position="34"/>
    </location>
</feature>
<gene>
    <name evidence="7" type="ORF">SAMN05660841_02184</name>
</gene>
<dbReference type="RefSeq" id="WP_079643120.1">
    <property type="nucleotide sequence ID" value="NZ_FUZF01000009.1"/>
</dbReference>
<feature type="transmembrane region" description="Helical" evidence="5">
    <location>
        <begin position="85"/>
        <end position="107"/>
    </location>
</feature>
<comment type="subcellular location">
    <subcellularLocation>
        <location evidence="1">Membrane</location>
        <topology evidence="1">Multi-pass membrane protein</topology>
    </subcellularLocation>
</comment>
<dbReference type="GO" id="GO:0016020">
    <property type="term" value="C:membrane"/>
    <property type="evidence" value="ECO:0007669"/>
    <property type="project" value="UniProtKB-SubCell"/>
</dbReference>
<evidence type="ECO:0000256" key="4">
    <source>
        <dbReference type="ARBA" id="ARBA00023136"/>
    </source>
</evidence>
<feature type="transmembrane region" description="Helical" evidence="5">
    <location>
        <begin position="59"/>
        <end position="78"/>
    </location>
</feature>
<evidence type="ECO:0000259" key="6">
    <source>
        <dbReference type="Pfam" id="PF07291"/>
    </source>
</evidence>
<feature type="transmembrane region" description="Helical" evidence="5">
    <location>
        <begin position="127"/>
        <end position="144"/>
    </location>
</feature>
<organism evidence="7 8">
    <name type="scientific">Sphingobacterium nematocida</name>
    <dbReference type="NCBI Taxonomy" id="1513896"/>
    <lineage>
        <taxon>Bacteria</taxon>
        <taxon>Pseudomonadati</taxon>
        <taxon>Bacteroidota</taxon>
        <taxon>Sphingobacteriia</taxon>
        <taxon>Sphingobacteriales</taxon>
        <taxon>Sphingobacteriaceae</taxon>
        <taxon>Sphingobacterium</taxon>
    </lineage>
</organism>
<dbReference type="InterPro" id="IPR009908">
    <property type="entry name" value="Methylamine_util_MauE"/>
</dbReference>
<evidence type="ECO:0000313" key="7">
    <source>
        <dbReference type="EMBL" id="SKB76037.1"/>
    </source>
</evidence>
<dbReference type="Pfam" id="PF07291">
    <property type="entry name" value="MauE"/>
    <property type="match status" value="1"/>
</dbReference>
<dbReference type="STRING" id="1513896.SAMN05660841_02184"/>
<evidence type="ECO:0000256" key="3">
    <source>
        <dbReference type="ARBA" id="ARBA00022989"/>
    </source>
</evidence>